<dbReference type="HOGENOM" id="CLU_059054_1_1_1"/>
<dbReference type="EMBL" id="KL197717">
    <property type="protein sequence ID" value="KDQ58621.1"/>
    <property type="molecule type" value="Genomic_DNA"/>
</dbReference>
<keyword evidence="1" id="KW-0812">Transmembrane</keyword>
<dbReference type="InParanoid" id="A0A067Q7N7"/>
<feature type="transmembrane region" description="Helical" evidence="1">
    <location>
        <begin position="130"/>
        <end position="152"/>
    </location>
</feature>
<feature type="transmembrane region" description="Helical" evidence="1">
    <location>
        <begin position="214"/>
        <end position="238"/>
    </location>
</feature>
<name>A0A067Q7N7_9AGAM</name>
<dbReference type="OrthoDB" id="3197626at2759"/>
<evidence type="ECO:0000313" key="2">
    <source>
        <dbReference type="EMBL" id="KDQ58621.1"/>
    </source>
</evidence>
<feature type="transmembrane region" description="Helical" evidence="1">
    <location>
        <begin position="172"/>
        <end position="193"/>
    </location>
</feature>
<feature type="transmembrane region" description="Helical" evidence="1">
    <location>
        <begin position="75"/>
        <end position="92"/>
    </location>
</feature>
<evidence type="ECO:0008006" key="4">
    <source>
        <dbReference type="Google" id="ProtNLM"/>
    </source>
</evidence>
<keyword evidence="1" id="KW-0472">Membrane</keyword>
<gene>
    <name evidence="2" type="ORF">JAAARDRAFT_193167</name>
</gene>
<evidence type="ECO:0000313" key="3">
    <source>
        <dbReference type="Proteomes" id="UP000027265"/>
    </source>
</evidence>
<organism evidence="2 3">
    <name type="scientific">Jaapia argillacea MUCL 33604</name>
    <dbReference type="NCBI Taxonomy" id="933084"/>
    <lineage>
        <taxon>Eukaryota</taxon>
        <taxon>Fungi</taxon>
        <taxon>Dikarya</taxon>
        <taxon>Basidiomycota</taxon>
        <taxon>Agaricomycotina</taxon>
        <taxon>Agaricomycetes</taxon>
        <taxon>Agaricomycetidae</taxon>
        <taxon>Jaapiales</taxon>
        <taxon>Jaapiaceae</taxon>
        <taxon>Jaapia</taxon>
    </lineage>
</organism>
<dbReference type="Proteomes" id="UP000027265">
    <property type="component" value="Unassembled WGS sequence"/>
</dbReference>
<proteinExistence type="predicted"/>
<protein>
    <recommendedName>
        <fullName evidence="4">G-protein coupled receptors family 1 profile domain-containing protein</fullName>
    </recommendedName>
</protein>
<dbReference type="AlphaFoldDB" id="A0A067Q7N7"/>
<feature type="transmembrane region" description="Helical" evidence="1">
    <location>
        <begin position="244"/>
        <end position="265"/>
    </location>
</feature>
<feature type="transmembrane region" description="Helical" evidence="1">
    <location>
        <begin position="98"/>
        <end position="118"/>
    </location>
</feature>
<keyword evidence="3" id="KW-1185">Reference proteome</keyword>
<reference evidence="3" key="1">
    <citation type="journal article" date="2014" name="Proc. Natl. Acad. Sci. U.S.A.">
        <title>Extensive sampling of basidiomycete genomes demonstrates inadequacy of the white-rot/brown-rot paradigm for wood decay fungi.</title>
        <authorList>
            <person name="Riley R."/>
            <person name="Salamov A.A."/>
            <person name="Brown D.W."/>
            <person name="Nagy L.G."/>
            <person name="Floudas D."/>
            <person name="Held B.W."/>
            <person name="Levasseur A."/>
            <person name="Lombard V."/>
            <person name="Morin E."/>
            <person name="Otillar R."/>
            <person name="Lindquist E.A."/>
            <person name="Sun H."/>
            <person name="LaButti K.M."/>
            <person name="Schmutz J."/>
            <person name="Jabbour D."/>
            <person name="Luo H."/>
            <person name="Baker S.E."/>
            <person name="Pisabarro A.G."/>
            <person name="Walton J.D."/>
            <person name="Blanchette R.A."/>
            <person name="Henrissat B."/>
            <person name="Martin F."/>
            <person name="Cullen D."/>
            <person name="Hibbett D.S."/>
            <person name="Grigoriev I.V."/>
        </authorList>
    </citation>
    <scope>NUCLEOTIDE SEQUENCE [LARGE SCALE GENOMIC DNA]</scope>
    <source>
        <strain evidence="3">MUCL 33604</strain>
    </source>
</reference>
<sequence length="357" mass="39843">MVDWQSPAEIKADSVAFANVMHALLDGNFVHRCRLTWTTLEAERHFIGHWYFRFSFLRTQETDVPSKIFYFANRYLMLFTLVGITVSLNVTAPINCQALYTFNQFCGTATIGLASINLSIRTMFLWLQKWYIVGPLVVIIIGHWSILLHGVLVEAAYFPGQGCVITKASGPIIAAAFVYAMVFDFIVLLLTGIRLAFPVGGSSMHRRKSRLTNLIFTDGLIYFFIAFLANLITTTFILLDLNPIMSVITNVPAAMASTIVATRVVRRLRDFSSQNGEAFLSTQMSPSGARIDVPPQPVATMVFVSQHSDSVHIPLETFSRTGHADESLDGDAAERGLKMNQYDPESRINKPHVEPNI</sequence>
<evidence type="ECO:0000256" key="1">
    <source>
        <dbReference type="SAM" id="Phobius"/>
    </source>
</evidence>
<accession>A0A067Q7N7</accession>
<keyword evidence="1" id="KW-1133">Transmembrane helix</keyword>